<evidence type="ECO:0000313" key="5">
    <source>
        <dbReference type="Proteomes" id="UP000092600"/>
    </source>
</evidence>
<dbReference type="AlphaFoldDB" id="A0A199VB57"/>
<feature type="region of interest" description="SAW" evidence="3">
    <location>
        <begin position="362"/>
        <end position="438"/>
    </location>
</feature>
<feature type="short sequence motif" description="VHIID" evidence="3">
    <location>
        <begin position="182"/>
        <end position="186"/>
    </location>
</feature>
<evidence type="ECO:0000313" key="4">
    <source>
        <dbReference type="EMBL" id="OAY74035.1"/>
    </source>
</evidence>
<comment type="caution">
    <text evidence="3">Lacks conserved residue(s) required for the propagation of feature annotation.</text>
</comment>
<evidence type="ECO:0000256" key="3">
    <source>
        <dbReference type="PROSITE-ProRule" id="PRU01191"/>
    </source>
</evidence>
<evidence type="ECO:0000256" key="2">
    <source>
        <dbReference type="ARBA" id="ARBA00023163"/>
    </source>
</evidence>
<accession>A0A199VB57</accession>
<comment type="caution">
    <text evidence="4">The sequence shown here is derived from an EMBL/GenBank/DDBJ whole genome shotgun (WGS) entry which is preliminary data.</text>
</comment>
<name>A0A199VB57_ANACO</name>
<keyword evidence="2" id="KW-0804">Transcription</keyword>
<comment type="similarity">
    <text evidence="3">Belongs to the GRAS family.</text>
</comment>
<dbReference type="EMBL" id="LSRQ01002532">
    <property type="protein sequence ID" value="OAY74035.1"/>
    <property type="molecule type" value="Genomic_DNA"/>
</dbReference>
<dbReference type="PANTHER" id="PTHR31636">
    <property type="entry name" value="OSJNBA0084A10.13 PROTEIN-RELATED"/>
    <property type="match status" value="1"/>
</dbReference>
<sequence length="440" mass="48636">MEAIAYPQTPLFSFSTEHDESISDDPVGCTDPTVHTYLGEEHPHANWLFQGPVLSLEENLVAIQEELMEENSSSDLLLAAADAVESADSDRARSVLDRLDRLLLAQSGSTGSFDRLAHYFARGLRSRTAHHGPRNESKLGRSDSVHNMSAHQMVQELSPYVKFAHFAANQAILEATDGDDDVHVIDFDVMEGIQWPPLMADLVGRGPASSLRITAVVKDGDAVDSVHRTGRRLSEFAESIGLMLHFDWISMNDGGDIERIELNSKRTLIVSCMMHQVQCPSRSYRSLKSFLLGVKKLSPRLVVLVEDELFRCSKSAFDSFSGFFCEALHHFSTTADSLGSSFCGGYKMGLRIVERDMLGPKIEDCVGRVEYGPGEKWVLGEGLHGFEGFRPIPVSGCNVSQAKFLVGLFNRGYGVKHEMGRLALCWKSRPLTTVSVWVPA</sequence>
<dbReference type="STRING" id="4615.A0A199VB57"/>
<gene>
    <name evidence="4" type="ORF">ACMD2_10855</name>
</gene>
<dbReference type="PROSITE" id="PS50985">
    <property type="entry name" value="GRAS"/>
    <property type="match status" value="1"/>
</dbReference>
<dbReference type="InterPro" id="IPR005202">
    <property type="entry name" value="TF_GRAS"/>
</dbReference>
<feature type="region of interest" description="Leucine repeat II (LRII)" evidence="3">
    <location>
        <begin position="228"/>
        <end position="260"/>
    </location>
</feature>
<dbReference type="Pfam" id="PF03514">
    <property type="entry name" value="GRAS"/>
    <property type="match status" value="1"/>
</dbReference>
<organism evidence="4 5">
    <name type="scientific">Ananas comosus</name>
    <name type="common">Pineapple</name>
    <name type="synonym">Ananas ananas</name>
    <dbReference type="NCBI Taxonomy" id="4615"/>
    <lineage>
        <taxon>Eukaryota</taxon>
        <taxon>Viridiplantae</taxon>
        <taxon>Streptophyta</taxon>
        <taxon>Embryophyta</taxon>
        <taxon>Tracheophyta</taxon>
        <taxon>Spermatophyta</taxon>
        <taxon>Magnoliopsida</taxon>
        <taxon>Liliopsida</taxon>
        <taxon>Poales</taxon>
        <taxon>Bromeliaceae</taxon>
        <taxon>Bromelioideae</taxon>
        <taxon>Ananas</taxon>
    </lineage>
</organism>
<feature type="region of interest" description="PFYRE" evidence="3">
    <location>
        <begin position="268"/>
        <end position="359"/>
    </location>
</feature>
<reference evidence="4 5" key="1">
    <citation type="journal article" date="2016" name="DNA Res.">
        <title>The draft genome of MD-2 pineapple using hybrid error correction of long reads.</title>
        <authorList>
            <person name="Redwan R.M."/>
            <person name="Saidin A."/>
            <person name="Kumar S.V."/>
        </authorList>
    </citation>
    <scope>NUCLEOTIDE SEQUENCE [LARGE SCALE GENOMIC DNA]</scope>
    <source>
        <strain evidence="5">cv. MD2</strain>
        <tissue evidence="4">Leaf</tissue>
    </source>
</reference>
<dbReference type="Proteomes" id="UP000092600">
    <property type="component" value="Unassembled WGS sequence"/>
</dbReference>
<protein>
    <submittedName>
        <fullName evidence="4">Nodulation-signaling pathway 2 protein</fullName>
    </submittedName>
</protein>
<evidence type="ECO:0000256" key="1">
    <source>
        <dbReference type="ARBA" id="ARBA00023015"/>
    </source>
</evidence>
<proteinExistence type="inferred from homology"/>
<keyword evidence="1" id="KW-0805">Transcription regulation</keyword>